<dbReference type="InParanoid" id="A0A1I5P9E0"/>
<dbReference type="EMBL" id="FOVH01000013">
    <property type="protein sequence ID" value="SFP30724.1"/>
    <property type="molecule type" value="Genomic_DNA"/>
</dbReference>
<evidence type="ECO:0000256" key="1">
    <source>
        <dbReference type="ARBA" id="ARBA00006249"/>
    </source>
</evidence>
<feature type="signal peptide" evidence="8">
    <location>
        <begin position="1"/>
        <end position="25"/>
    </location>
</feature>
<reference evidence="9 10" key="1">
    <citation type="submission" date="2016-10" db="EMBL/GenBank/DDBJ databases">
        <authorList>
            <person name="de Groot N.N."/>
        </authorList>
    </citation>
    <scope>NUCLEOTIDE SEQUENCE [LARGE SCALE GENOMIC DNA]</scope>
    <source>
        <strain evidence="9 10">DSM 43067</strain>
    </source>
</reference>
<keyword evidence="3" id="KW-0479">Metal-binding</keyword>
<keyword evidence="6" id="KW-0106">Calcium</keyword>
<keyword evidence="4 8" id="KW-0732">Signal</keyword>
<keyword evidence="10" id="KW-1185">Reference proteome</keyword>
<dbReference type="eggNOG" id="COG1506">
    <property type="taxonomic scope" value="Bacteria"/>
</dbReference>
<accession>A0A1I5P9E0</accession>
<dbReference type="STRING" id="1993.SAMN04489713_11351"/>
<evidence type="ECO:0000256" key="3">
    <source>
        <dbReference type="ARBA" id="ARBA00022723"/>
    </source>
</evidence>
<evidence type="ECO:0000256" key="2">
    <source>
        <dbReference type="ARBA" id="ARBA00022487"/>
    </source>
</evidence>
<dbReference type="Pfam" id="PF07519">
    <property type="entry name" value="Tannase"/>
    <property type="match status" value="1"/>
</dbReference>
<evidence type="ECO:0000313" key="9">
    <source>
        <dbReference type="EMBL" id="SFP30724.1"/>
    </source>
</evidence>
<sequence length="460" mass="50531">MPMLRRSSVFSALLGPLLATPLVMAAPAAQADARCAHMNKVRVPGAVHQVAACLDDLTTAGTVASGHTDKTDWQGLHSVATRNPSGVPGIQIDGYFRDDSSFNTTHGWNHDSQFVIRLPKKWNGGLVVSGAPGNRRQYANDFTISDWVLSKGYAFASTDKGNNTAQFYKDGKRPGDAYREWYFRMTQVTVAAKATVHRHYGKAPRRTYAAGISNGGQLVRWALENHPELYDGGIDSEGTLWPRKGRNALTYLPVALRNYPKYKATGDPKAHAAMLKAGFAPGSEFLWDFNYTAIWDGTQRRAREELDPTYDGDLDAGIPYCESGTPNCDADYEYFSRPRKVHDAVKRISLTGRIRKPLITVHGTLDSLLPIKVHGDVYASLVRSHGAGPLHRYYRIGGASHLDIEYDMFPDRMRPLLPCMRTAFEALERWVGPGGGQAPPPSATIPRQTSGDVVNACAIG</sequence>
<dbReference type="SUPFAM" id="SSF53474">
    <property type="entry name" value="alpha/beta-Hydrolases"/>
    <property type="match status" value="1"/>
</dbReference>
<comment type="similarity">
    <text evidence="1">Belongs to the tannase family.</text>
</comment>
<dbReference type="RefSeq" id="WP_021592483.1">
    <property type="nucleotide sequence ID" value="NZ_CP083237.1"/>
</dbReference>
<dbReference type="Gene3D" id="3.40.50.1820">
    <property type="entry name" value="alpha/beta hydrolase"/>
    <property type="match status" value="1"/>
</dbReference>
<dbReference type="InterPro" id="IPR011118">
    <property type="entry name" value="Tannase/feruloyl_esterase"/>
</dbReference>
<evidence type="ECO:0000256" key="5">
    <source>
        <dbReference type="ARBA" id="ARBA00022801"/>
    </source>
</evidence>
<keyword evidence="5 9" id="KW-0378">Hydrolase</keyword>
<dbReference type="GO" id="GO:0046872">
    <property type="term" value="F:metal ion binding"/>
    <property type="evidence" value="ECO:0007669"/>
    <property type="project" value="UniProtKB-KW"/>
</dbReference>
<gene>
    <name evidence="9" type="ORF">SAMN04489713_11351</name>
</gene>
<evidence type="ECO:0000256" key="4">
    <source>
        <dbReference type="ARBA" id="ARBA00022729"/>
    </source>
</evidence>
<keyword evidence="2" id="KW-0719">Serine esterase</keyword>
<evidence type="ECO:0000313" key="10">
    <source>
        <dbReference type="Proteomes" id="UP000183413"/>
    </source>
</evidence>
<protein>
    <submittedName>
        <fullName evidence="9">3HB-oligomer hydrolase (3HBOH)</fullName>
    </submittedName>
</protein>
<evidence type="ECO:0000256" key="8">
    <source>
        <dbReference type="SAM" id="SignalP"/>
    </source>
</evidence>
<evidence type="ECO:0000256" key="6">
    <source>
        <dbReference type="ARBA" id="ARBA00022837"/>
    </source>
</evidence>
<name>A0A1I5P9E0_9ACTN</name>
<dbReference type="InterPro" id="IPR029058">
    <property type="entry name" value="AB_hydrolase_fold"/>
</dbReference>
<dbReference type="AlphaFoldDB" id="A0A1I5P9E0"/>
<keyword evidence="7" id="KW-1015">Disulfide bond</keyword>
<organism evidence="9 10">
    <name type="scientific">Actinomadura madurae</name>
    <dbReference type="NCBI Taxonomy" id="1993"/>
    <lineage>
        <taxon>Bacteria</taxon>
        <taxon>Bacillati</taxon>
        <taxon>Actinomycetota</taxon>
        <taxon>Actinomycetes</taxon>
        <taxon>Streptosporangiales</taxon>
        <taxon>Thermomonosporaceae</taxon>
        <taxon>Actinomadura</taxon>
    </lineage>
</organism>
<proteinExistence type="inferred from homology"/>
<evidence type="ECO:0000256" key="7">
    <source>
        <dbReference type="ARBA" id="ARBA00023157"/>
    </source>
</evidence>
<feature type="chain" id="PRO_5038574582" evidence="8">
    <location>
        <begin position="26"/>
        <end position="460"/>
    </location>
</feature>
<dbReference type="GeneID" id="99657070"/>
<dbReference type="Proteomes" id="UP000183413">
    <property type="component" value="Unassembled WGS sequence"/>
</dbReference>
<dbReference type="GO" id="GO:0052689">
    <property type="term" value="F:carboxylic ester hydrolase activity"/>
    <property type="evidence" value="ECO:0007669"/>
    <property type="project" value="UniProtKB-KW"/>
</dbReference>